<evidence type="ECO:0000313" key="2">
    <source>
        <dbReference type="Proteomes" id="UP000316621"/>
    </source>
</evidence>
<organism evidence="1 2">
    <name type="scientific">Papaver somniferum</name>
    <name type="common">Opium poppy</name>
    <dbReference type="NCBI Taxonomy" id="3469"/>
    <lineage>
        <taxon>Eukaryota</taxon>
        <taxon>Viridiplantae</taxon>
        <taxon>Streptophyta</taxon>
        <taxon>Embryophyta</taxon>
        <taxon>Tracheophyta</taxon>
        <taxon>Spermatophyta</taxon>
        <taxon>Magnoliopsida</taxon>
        <taxon>Ranunculales</taxon>
        <taxon>Papaveraceae</taxon>
        <taxon>Papaveroideae</taxon>
        <taxon>Papaver</taxon>
    </lineage>
</organism>
<protein>
    <submittedName>
        <fullName evidence="1">Uncharacterized protein</fullName>
    </submittedName>
</protein>
<evidence type="ECO:0000313" key="1">
    <source>
        <dbReference type="EMBL" id="RZC69649.1"/>
    </source>
</evidence>
<dbReference type="AlphaFoldDB" id="A0A4Y7KCG2"/>
<dbReference type="Gramene" id="RZC69649">
    <property type="protein sequence ID" value="RZC69649"/>
    <property type="gene ID" value="C5167_032792"/>
</dbReference>
<reference evidence="1 2" key="1">
    <citation type="journal article" date="2018" name="Science">
        <title>The opium poppy genome and morphinan production.</title>
        <authorList>
            <person name="Guo L."/>
            <person name="Winzer T."/>
            <person name="Yang X."/>
            <person name="Li Y."/>
            <person name="Ning Z."/>
            <person name="He Z."/>
            <person name="Teodor R."/>
            <person name="Lu Y."/>
            <person name="Bowser T.A."/>
            <person name="Graham I.A."/>
            <person name="Ye K."/>
        </authorList>
    </citation>
    <scope>NUCLEOTIDE SEQUENCE [LARGE SCALE GENOMIC DNA]</scope>
    <source>
        <strain evidence="2">cv. HN1</strain>
        <tissue evidence="1">Leaves</tissue>
    </source>
</reference>
<name>A0A4Y7KCG2_PAPSO</name>
<keyword evidence="2" id="KW-1185">Reference proteome</keyword>
<proteinExistence type="predicted"/>
<sequence length="71" mass="8234">MLRDFNNEKFHLGSMGVDAKPVTKTLDVYICQPDSKNEETDRKAKLAPQQSEQPVRCRPLIEANCNYFKIY</sequence>
<dbReference type="Proteomes" id="UP000316621">
    <property type="component" value="Chromosome 7"/>
</dbReference>
<dbReference type="EMBL" id="CM010721">
    <property type="protein sequence ID" value="RZC69649.1"/>
    <property type="molecule type" value="Genomic_DNA"/>
</dbReference>
<gene>
    <name evidence="1" type="ORF">C5167_032792</name>
</gene>
<accession>A0A4Y7KCG2</accession>